<dbReference type="GO" id="GO:0016020">
    <property type="term" value="C:membrane"/>
    <property type="evidence" value="ECO:0007669"/>
    <property type="project" value="InterPro"/>
</dbReference>
<feature type="signal peptide" evidence="11">
    <location>
        <begin position="1"/>
        <end position="18"/>
    </location>
</feature>
<evidence type="ECO:0000256" key="6">
    <source>
        <dbReference type="ARBA" id="ARBA00022777"/>
    </source>
</evidence>
<keyword evidence="11" id="KW-0732">Signal</keyword>
<dbReference type="InterPro" id="IPR011990">
    <property type="entry name" value="TPR-like_helical_dom_sf"/>
</dbReference>
<dbReference type="EMBL" id="JAHESF010000007">
    <property type="protein sequence ID" value="MBT1697099.1"/>
    <property type="molecule type" value="Genomic_DNA"/>
</dbReference>
<evidence type="ECO:0000256" key="2">
    <source>
        <dbReference type="ARBA" id="ARBA00012438"/>
    </source>
</evidence>
<dbReference type="GO" id="GO:0046983">
    <property type="term" value="F:protein dimerization activity"/>
    <property type="evidence" value="ECO:0007669"/>
    <property type="project" value="InterPro"/>
</dbReference>
<keyword evidence="4" id="KW-0808">Transferase</keyword>
<evidence type="ECO:0000256" key="3">
    <source>
        <dbReference type="ARBA" id="ARBA00022553"/>
    </source>
</evidence>
<organism evidence="13 14">
    <name type="scientific">Chryseosolibacter histidini</name>
    <dbReference type="NCBI Taxonomy" id="2782349"/>
    <lineage>
        <taxon>Bacteria</taxon>
        <taxon>Pseudomonadati</taxon>
        <taxon>Bacteroidota</taxon>
        <taxon>Cytophagia</taxon>
        <taxon>Cytophagales</taxon>
        <taxon>Chryseotaleaceae</taxon>
        <taxon>Chryseosolibacter</taxon>
    </lineage>
</organism>
<dbReference type="Pfam" id="PF02518">
    <property type="entry name" value="HATPase_c"/>
    <property type="match status" value="1"/>
</dbReference>
<dbReference type="Gene3D" id="1.25.40.10">
    <property type="entry name" value="Tetratricopeptide repeat domain"/>
    <property type="match status" value="2"/>
</dbReference>
<keyword evidence="10" id="KW-0812">Transmembrane</keyword>
<dbReference type="Gene3D" id="1.20.5.1930">
    <property type="match status" value="1"/>
</dbReference>
<keyword evidence="10" id="KW-1133">Transmembrane helix</keyword>
<dbReference type="InterPro" id="IPR019734">
    <property type="entry name" value="TPR_rpt"/>
</dbReference>
<dbReference type="GO" id="GO:0005524">
    <property type="term" value="F:ATP binding"/>
    <property type="evidence" value="ECO:0007669"/>
    <property type="project" value="UniProtKB-KW"/>
</dbReference>
<dbReference type="Pfam" id="PF07730">
    <property type="entry name" value="HisKA_3"/>
    <property type="match status" value="1"/>
</dbReference>
<comment type="catalytic activity">
    <reaction evidence="1">
        <text>ATP + protein L-histidine = ADP + protein N-phospho-L-histidine.</text>
        <dbReference type="EC" id="2.7.13.3"/>
    </reaction>
</comment>
<evidence type="ECO:0000313" key="14">
    <source>
        <dbReference type="Proteomes" id="UP001319200"/>
    </source>
</evidence>
<dbReference type="EC" id="2.7.13.3" evidence="2"/>
<dbReference type="Proteomes" id="UP001319200">
    <property type="component" value="Unassembled WGS sequence"/>
</dbReference>
<comment type="caution">
    <text evidence="13">The sequence shown here is derived from an EMBL/GenBank/DDBJ whole genome shotgun (WGS) entry which is preliminary data.</text>
</comment>
<dbReference type="RefSeq" id="WP_254162829.1">
    <property type="nucleotide sequence ID" value="NZ_JAHESF010000007.1"/>
</dbReference>
<dbReference type="PANTHER" id="PTHR24421">
    <property type="entry name" value="NITRATE/NITRITE SENSOR PROTEIN NARX-RELATED"/>
    <property type="match status" value="1"/>
</dbReference>
<reference evidence="13 14" key="1">
    <citation type="submission" date="2021-05" db="EMBL/GenBank/DDBJ databases">
        <title>A Polyphasic approach of four new species of the genus Ohtaekwangia: Ohtaekwangia histidinii sp. nov., Ohtaekwangia cretensis sp. nov., Ohtaekwangia indiensis sp. nov., Ohtaekwangia reichenbachii sp. nov. from diverse environment.</title>
        <authorList>
            <person name="Octaviana S."/>
        </authorList>
    </citation>
    <scope>NUCLEOTIDE SEQUENCE [LARGE SCALE GENOMIC DNA]</scope>
    <source>
        <strain evidence="13 14">PWU4</strain>
    </source>
</reference>
<sequence>MKIIALICASFFCLQLQAQSDKTIDSLKRMIDGHPAQDSVRVKSIYQYLRATLFNSADHEPYIREMLSISRRINFPYGIRKGLRMYTMYYGDRADFQRSFSYADSLTSFLRNDSSYAAKREMAILHWDLANNYNRMGDYARSIEYYFLAIATFEKFNDKNYLGSLYSNLSSIYTNLSDTVRSLEYMNKSLAIAEESSNDDLKCRILMNHANELLNKGKLSRARDVLDKAAPLIVKLQNTAYSQYFFYMKGDLALLQKKFPDAIAHLRRSLQLGKKIDDLHQTAAVMSLMVDCFMAMNNLAESKAYLDSTLLLAEKTGQKKRKKEVYDGFALWYEKKGDYKNSNEYLRRSVALHDSILSEENNKQIASLEMRYQVAGKEAEIKNLRTEKELQQLTIRQKSITNYILIGIAVAILIISLLFYRNYRQKQKLQHQRIAELETERQLNATEAVLKGEEQERTRLAKDLHDGLGGMLSGIKYSFNTMKGNLIMTPENHQAFERSMDMLDSSIKEMRRVAHNMMPEALVRFGLDTAMKDYCHDINQSGALKINYQSIGIADEPIDQTTAITIYRIVQELISNTMKHAAAATAIVQLTKTNGQLSATIEDDGKGFDTSILKQSKGIGWTNIQHRVDFLKGKLDVNSGPGKGTSVHIEFNV</sequence>
<keyword evidence="9" id="KW-0175">Coiled coil</keyword>
<dbReference type="InterPro" id="IPR005467">
    <property type="entry name" value="His_kinase_dom"/>
</dbReference>
<dbReference type="InterPro" id="IPR011712">
    <property type="entry name" value="Sig_transdc_His_kin_sub3_dim/P"/>
</dbReference>
<keyword evidence="10" id="KW-0472">Membrane</keyword>
<dbReference type="CDD" id="cd16917">
    <property type="entry name" value="HATPase_UhpB-NarQ-NarX-like"/>
    <property type="match status" value="1"/>
</dbReference>
<keyword evidence="6" id="KW-0418">Kinase</keyword>
<evidence type="ECO:0000313" key="13">
    <source>
        <dbReference type="EMBL" id="MBT1697099.1"/>
    </source>
</evidence>
<dbReference type="PANTHER" id="PTHR24421:SF10">
    <property type="entry name" value="NITRATE_NITRITE SENSOR PROTEIN NARQ"/>
    <property type="match status" value="1"/>
</dbReference>
<keyword evidence="7" id="KW-0067">ATP-binding</keyword>
<evidence type="ECO:0000256" key="10">
    <source>
        <dbReference type="SAM" id="Phobius"/>
    </source>
</evidence>
<dbReference type="InterPro" id="IPR050482">
    <property type="entry name" value="Sensor_HK_TwoCompSys"/>
</dbReference>
<name>A0AAP2DKB5_9BACT</name>
<keyword evidence="14" id="KW-1185">Reference proteome</keyword>
<evidence type="ECO:0000256" key="7">
    <source>
        <dbReference type="ARBA" id="ARBA00022840"/>
    </source>
</evidence>
<proteinExistence type="predicted"/>
<dbReference type="InterPro" id="IPR003594">
    <property type="entry name" value="HATPase_dom"/>
</dbReference>
<keyword evidence="5" id="KW-0547">Nucleotide-binding</keyword>
<feature type="chain" id="PRO_5042861361" description="histidine kinase" evidence="11">
    <location>
        <begin position="19"/>
        <end position="653"/>
    </location>
</feature>
<feature type="coiled-coil region" evidence="9">
    <location>
        <begin position="420"/>
        <end position="463"/>
    </location>
</feature>
<keyword evidence="8" id="KW-0902">Two-component regulatory system</keyword>
<dbReference type="SUPFAM" id="SSF48452">
    <property type="entry name" value="TPR-like"/>
    <property type="match status" value="2"/>
</dbReference>
<dbReference type="PROSITE" id="PS50109">
    <property type="entry name" value="HIS_KIN"/>
    <property type="match status" value="1"/>
</dbReference>
<evidence type="ECO:0000256" key="4">
    <source>
        <dbReference type="ARBA" id="ARBA00022679"/>
    </source>
</evidence>
<dbReference type="SUPFAM" id="SSF55874">
    <property type="entry name" value="ATPase domain of HSP90 chaperone/DNA topoisomerase II/histidine kinase"/>
    <property type="match status" value="1"/>
</dbReference>
<dbReference type="Pfam" id="PF13424">
    <property type="entry name" value="TPR_12"/>
    <property type="match status" value="1"/>
</dbReference>
<keyword evidence="3" id="KW-0597">Phosphoprotein</keyword>
<accession>A0AAP2DKB5</accession>
<dbReference type="SMART" id="SM00028">
    <property type="entry name" value="TPR"/>
    <property type="match status" value="4"/>
</dbReference>
<evidence type="ECO:0000256" key="11">
    <source>
        <dbReference type="SAM" id="SignalP"/>
    </source>
</evidence>
<dbReference type="GO" id="GO:0000155">
    <property type="term" value="F:phosphorelay sensor kinase activity"/>
    <property type="evidence" value="ECO:0007669"/>
    <property type="project" value="InterPro"/>
</dbReference>
<evidence type="ECO:0000256" key="5">
    <source>
        <dbReference type="ARBA" id="ARBA00022741"/>
    </source>
</evidence>
<dbReference type="AlphaFoldDB" id="A0AAP2DKB5"/>
<dbReference type="Gene3D" id="3.30.565.10">
    <property type="entry name" value="Histidine kinase-like ATPase, C-terminal domain"/>
    <property type="match status" value="1"/>
</dbReference>
<evidence type="ECO:0000256" key="1">
    <source>
        <dbReference type="ARBA" id="ARBA00000085"/>
    </source>
</evidence>
<dbReference type="InterPro" id="IPR036890">
    <property type="entry name" value="HATPase_C_sf"/>
</dbReference>
<evidence type="ECO:0000259" key="12">
    <source>
        <dbReference type="PROSITE" id="PS50109"/>
    </source>
</evidence>
<evidence type="ECO:0000256" key="8">
    <source>
        <dbReference type="ARBA" id="ARBA00023012"/>
    </source>
</evidence>
<protein>
    <recommendedName>
        <fullName evidence="2">histidine kinase</fullName>
        <ecNumber evidence="2">2.7.13.3</ecNumber>
    </recommendedName>
</protein>
<feature type="domain" description="Histidine kinase" evidence="12">
    <location>
        <begin position="566"/>
        <end position="653"/>
    </location>
</feature>
<gene>
    <name evidence="13" type="ORF">KK083_09450</name>
</gene>
<feature type="transmembrane region" description="Helical" evidence="10">
    <location>
        <begin position="400"/>
        <end position="420"/>
    </location>
</feature>
<evidence type="ECO:0000256" key="9">
    <source>
        <dbReference type="SAM" id="Coils"/>
    </source>
</evidence>